<keyword evidence="1" id="KW-0472">Membrane</keyword>
<evidence type="ECO:0000313" key="4">
    <source>
        <dbReference type="Proteomes" id="UP000244005"/>
    </source>
</evidence>
<evidence type="ECO:0000259" key="2">
    <source>
        <dbReference type="Pfam" id="PF14291"/>
    </source>
</evidence>
<feature type="transmembrane region" description="Helical" evidence="1">
    <location>
        <begin position="319"/>
        <end position="349"/>
    </location>
</feature>
<name>A0A2R6X293_MARPO</name>
<feature type="domain" description="DUF4371" evidence="2">
    <location>
        <begin position="5"/>
        <end position="100"/>
    </location>
</feature>
<dbReference type="InterPro" id="IPR025398">
    <property type="entry name" value="DUF4371"/>
</dbReference>
<dbReference type="PANTHER" id="PTHR11697:SF230">
    <property type="entry name" value="ZINC FINGER, MYM DOMAIN CONTAINING 1"/>
    <property type="match status" value="1"/>
</dbReference>
<dbReference type="Proteomes" id="UP000244005">
    <property type="component" value="Unassembled WGS sequence"/>
</dbReference>
<dbReference type="OrthoDB" id="1426547at2759"/>
<keyword evidence="1" id="KW-0812">Transmembrane</keyword>
<proteinExistence type="predicted"/>
<dbReference type="Gramene" id="Mp4g18190.1">
    <property type="protein sequence ID" value="Mp4g18190.1.cds"/>
    <property type="gene ID" value="Mp4g18190"/>
</dbReference>
<dbReference type="InterPro" id="IPR012337">
    <property type="entry name" value="RNaseH-like_sf"/>
</dbReference>
<keyword evidence="4" id="KW-1185">Reference proteome</keyword>
<dbReference type="PANTHER" id="PTHR11697">
    <property type="entry name" value="GENERAL TRANSCRIPTION FACTOR 2-RELATED ZINC FINGER PROTEIN"/>
    <property type="match status" value="1"/>
</dbReference>
<reference evidence="4" key="1">
    <citation type="journal article" date="2017" name="Cell">
        <title>Insights into land plant evolution garnered from the Marchantia polymorpha genome.</title>
        <authorList>
            <person name="Bowman J.L."/>
            <person name="Kohchi T."/>
            <person name="Yamato K.T."/>
            <person name="Jenkins J."/>
            <person name="Shu S."/>
            <person name="Ishizaki K."/>
            <person name="Yamaoka S."/>
            <person name="Nishihama R."/>
            <person name="Nakamura Y."/>
            <person name="Berger F."/>
            <person name="Adam C."/>
            <person name="Aki S.S."/>
            <person name="Althoff F."/>
            <person name="Araki T."/>
            <person name="Arteaga-Vazquez M.A."/>
            <person name="Balasubrmanian S."/>
            <person name="Barry K."/>
            <person name="Bauer D."/>
            <person name="Boehm C.R."/>
            <person name="Briginshaw L."/>
            <person name="Caballero-Perez J."/>
            <person name="Catarino B."/>
            <person name="Chen F."/>
            <person name="Chiyoda S."/>
            <person name="Chovatia M."/>
            <person name="Davies K.M."/>
            <person name="Delmans M."/>
            <person name="Demura T."/>
            <person name="Dierschke T."/>
            <person name="Dolan L."/>
            <person name="Dorantes-Acosta A.E."/>
            <person name="Eklund D.M."/>
            <person name="Florent S.N."/>
            <person name="Flores-Sandoval E."/>
            <person name="Fujiyama A."/>
            <person name="Fukuzawa H."/>
            <person name="Galik B."/>
            <person name="Grimanelli D."/>
            <person name="Grimwood J."/>
            <person name="Grossniklaus U."/>
            <person name="Hamada T."/>
            <person name="Haseloff J."/>
            <person name="Hetherington A.J."/>
            <person name="Higo A."/>
            <person name="Hirakawa Y."/>
            <person name="Hundley H.N."/>
            <person name="Ikeda Y."/>
            <person name="Inoue K."/>
            <person name="Inoue S.I."/>
            <person name="Ishida S."/>
            <person name="Jia Q."/>
            <person name="Kakita M."/>
            <person name="Kanazawa T."/>
            <person name="Kawai Y."/>
            <person name="Kawashima T."/>
            <person name="Kennedy M."/>
            <person name="Kinose K."/>
            <person name="Kinoshita T."/>
            <person name="Kohara Y."/>
            <person name="Koide E."/>
            <person name="Komatsu K."/>
            <person name="Kopischke S."/>
            <person name="Kubo M."/>
            <person name="Kyozuka J."/>
            <person name="Lagercrantz U."/>
            <person name="Lin S.S."/>
            <person name="Lindquist E."/>
            <person name="Lipzen A.M."/>
            <person name="Lu C.W."/>
            <person name="De Luna E."/>
            <person name="Martienssen R.A."/>
            <person name="Minamino N."/>
            <person name="Mizutani M."/>
            <person name="Mizutani M."/>
            <person name="Mochizuki N."/>
            <person name="Monte I."/>
            <person name="Mosher R."/>
            <person name="Nagasaki H."/>
            <person name="Nakagami H."/>
            <person name="Naramoto S."/>
            <person name="Nishitani K."/>
            <person name="Ohtani M."/>
            <person name="Okamoto T."/>
            <person name="Okumura M."/>
            <person name="Phillips J."/>
            <person name="Pollak B."/>
            <person name="Reinders A."/>
            <person name="Rovekamp M."/>
            <person name="Sano R."/>
            <person name="Sawa S."/>
            <person name="Schmid M.W."/>
            <person name="Shirakawa M."/>
            <person name="Solano R."/>
            <person name="Spunde A."/>
            <person name="Suetsugu N."/>
            <person name="Sugano S."/>
            <person name="Sugiyama A."/>
            <person name="Sun R."/>
            <person name="Suzuki Y."/>
            <person name="Takenaka M."/>
            <person name="Takezawa D."/>
            <person name="Tomogane H."/>
            <person name="Tsuzuki M."/>
            <person name="Ueda T."/>
            <person name="Umeda M."/>
            <person name="Ward J.M."/>
            <person name="Watanabe Y."/>
            <person name="Yazaki K."/>
            <person name="Yokoyama R."/>
            <person name="Yoshitake Y."/>
            <person name="Yotsui I."/>
            <person name="Zachgo S."/>
            <person name="Schmutz J."/>
        </authorList>
    </citation>
    <scope>NUCLEOTIDE SEQUENCE [LARGE SCALE GENOMIC DNA]</scope>
    <source>
        <strain evidence="4">Tak-1</strain>
    </source>
</reference>
<dbReference type="AlphaFoldDB" id="A0A2R6X293"/>
<organism evidence="3 4">
    <name type="scientific">Marchantia polymorpha</name>
    <name type="common">Common liverwort</name>
    <name type="synonym">Marchantia aquatica</name>
    <dbReference type="NCBI Taxonomy" id="3197"/>
    <lineage>
        <taxon>Eukaryota</taxon>
        <taxon>Viridiplantae</taxon>
        <taxon>Streptophyta</taxon>
        <taxon>Embryophyta</taxon>
        <taxon>Marchantiophyta</taxon>
        <taxon>Marchantiopsida</taxon>
        <taxon>Marchantiidae</taxon>
        <taxon>Marchantiales</taxon>
        <taxon>Marchantiaceae</taxon>
        <taxon>Marchantia</taxon>
    </lineage>
</organism>
<evidence type="ECO:0000256" key="1">
    <source>
        <dbReference type="SAM" id="Phobius"/>
    </source>
</evidence>
<dbReference type="OMA" id="CAVETIN"/>
<dbReference type="EMBL" id="KZ772713">
    <property type="protein sequence ID" value="PTQ40235.1"/>
    <property type="molecule type" value="Genomic_DNA"/>
</dbReference>
<gene>
    <name evidence="3" type="ORF">MARPO_0041s0100</name>
</gene>
<dbReference type="Pfam" id="PF14291">
    <property type="entry name" value="DUF4371"/>
    <property type="match status" value="1"/>
</dbReference>
<sequence length="373" mass="42630">MTSCVRKHIVKQIGDSFFCLLIDEARDESTKEQMSLVLKFIDSFGVIHERFLDMNHVVDTRSELLMVVIVSTLSRHSLSLSRVRGQGYDGASNMRGDINGLKTMIQRENSSAYYVFCFAHRLQLALISATKNHIKVCRFFVEFSSSCVTIGASCKRADQFQELQAANICDAIVGKEMKTGRGLNQEQSTIYEAVQSFYLAKTIVASNMESSYVLMGRPCCNADSINCDYYYLVKIFFNIVDSQLSELDDRFPECLSTLLAWIAYLCLDYLRNGNVSELVELGWMYPHDFEQYDLMMLEQQILQFSIELRLNEAFFGIQFFYALTITILVLILPVGTASTELLFSALKIVKMQLRNKMRDVYLADAISLFVERE</sequence>
<evidence type="ECO:0000313" key="3">
    <source>
        <dbReference type="EMBL" id="PTQ40235.1"/>
    </source>
</evidence>
<dbReference type="InterPro" id="IPR055298">
    <property type="entry name" value="AtLOH3-like"/>
</dbReference>
<protein>
    <recommendedName>
        <fullName evidence="2">DUF4371 domain-containing protein</fullName>
    </recommendedName>
</protein>
<accession>A0A2R6X293</accession>
<keyword evidence="1" id="KW-1133">Transmembrane helix</keyword>
<dbReference type="SUPFAM" id="SSF53098">
    <property type="entry name" value="Ribonuclease H-like"/>
    <property type="match status" value="1"/>
</dbReference>